<dbReference type="Pfam" id="PF18962">
    <property type="entry name" value="Por_Secre_tail"/>
    <property type="match status" value="1"/>
</dbReference>
<dbReference type="PROSITE" id="PS51723">
    <property type="entry name" value="PEPTIDASE_M60"/>
    <property type="match status" value="1"/>
</dbReference>
<comment type="caution">
    <text evidence="4">The sequence shown here is derived from an EMBL/GenBank/DDBJ whole genome shotgun (WGS) entry which is preliminary data.</text>
</comment>
<dbReference type="SMART" id="SM01276">
    <property type="entry name" value="M60-like"/>
    <property type="match status" value="1"/>
</dbReference>
<feature type="signal peptide" evidence="2">
    <location>
        <begin position="1"/>
        <end position="20"/>
    </location>
</feature>
<evidence type="ECO:0000259" key="3">
    <source>
        <dbReference type="PROSITE" id="PS51723"/>
    </source>
</evidence>
<dbReference type="RefSeq" id="WP_104809725.1">
    <property type="nucleotide sequence ID" value="NZ_MQUA01000013.1"/>
</dbReference>
<feature type="domain" description="Peptidase M60" evidence="3">
    <location>
        <begin position="431"/>
        <end position="749"/>
    </location>
</feature>
<dbReference type="InterPro" id="IPR031161">
    <property type="entry name" value="Peptidase_M60_dom"/>
</dbReference>
<dbReference type="NCBIfam" id="TIGR04183">
    <property type="entry name" value="Por_Secre_tail"/>
    <property type="match status" value="1"/>
</dbReference>
<dbReference type="Pfam" id="PF13402">
    <property type="entry name" value="Peptidase_M60"/>
    <property type="match status" value="1"/>
</dbReference>
<dbReference type="Gene3D" id="2.60.120.1250">
    <property type="entry name" value="Peptidase M60, enhancin-like domain 1"/>
    <property type="match status" value="1"/>
</dbReference>
<feature type="chain" id="PRO_5015423704" description="Peptidase M60 domain-containing protein" evidence="2">
    <location>
        <begin position="21"/>
        <end position="1004"/>
    </location>
</feature>
<dbReference type="PANTHER" id="PTHR15730:SF5">
    <property type="entry name" value="SI:CH211-210B2.2-RELATED"/>
    <property type="match status" value="1"/>
</dbReference>
<keyword evidence="5" id="KW-1185">Reference proteome</keyword>
<protein>
    <recommendedName>
        <fullName evidence="3">Peptidase M60 domain-containing protein</fullName>
    </recommendedName>
</protein>
<reference evidence="4 5" key="1">
    <citation type="submission" date="2016-11" db="EMBL/GenBank/DDBJ databases">
        <title>Trade-off between light-utilization and light-protection in marine flavobacteria.</title>
        <authorList>
            <person name="Kumagai Y."/>
        </authorList>
    </citation>
    <scope>NUCLEOTIDE SEQUENCE [LARGE SCALE GENOMIC DNA]</scope>
    <source>
        <strain evidence="4 5">ATCC 700397</strain>
    </source>
</reference>
<accession>A0A2S7KXY4</accession>
<evidence type="ECO:0000313" key="5">
    <source>
        <dbReference type="Proteomes" id="UP000239522"/>
    </source>
</evidence>
<sequence>MNRIRFVFQLLFLVPFISFAQIASYSFDENLNDAINNQTGLFNPKNCCDFYGTGHCADISTILGIDVCNLPKEISAENFISEGDNKILSLGLFDYVELPNSVNDQIDISKSFVLDFKFKIPSTGWSEDNSKEYIRTIAGNTRFDQRATGFTVSIVKHYDDGAPKYDLLVFVGGKEDPLADVAGQKFMLKRIDLDTWVDFSMTFVFDEQFPNIIFNIDGVRQKMFFDEEWPNIEMPPFKKALNEEQIYIGTDKLLRFYGREEGVRSGPVLIDDLKIYSPKPPGDSNMIKNILTLFKNSILGNQSLTQTEKESYYSTFIDNWDNNYEPVFTELKDYMKAYEDNYGPIFLEMDKKDPKEFPEETKIQYLIQQSLHDVYFTADNIKKASFENFIYEDASIWPGPVSEAAPRVSSEVTIDGNYNTDEKYVLNGQAEVYRMTGYYAAPGEIVSVSIDANIIDAKLKVVIGTSEFNIEGEQINRFARVTKGFELNSTATKITNPFGGPIYIKVPENTNLGAIAIGFSNVVKMPHLSIKTGAETSLAEYQTELAKDHVKWVDWESDNFMTTITRPMANYVNDQLTDPTNILSKWSETFQVFQDISGRPSERIRAEYIRFDRMNPAPGTWAAASYPMFLEGNDPIALGDANSQTHVINVGFQASDIYAQGEKGYGGSHFIILHEMGHLHNLPTLIGEVESNVNFPAAAVYNLVFDETIDRSFEYSIQQNYNREEAMMDWFISPNFRIGNEMRIDRPFDLGAPDFSGNEMMYQSRGHGKYIEIAALFGWDAVRKINQYYYNLGISYGIERDDFILNASKQLNINLAPLLHIWGFIPSEETLTELVALPSSNEIKERIEHYRTIVPINKEDFVAYFNAMIKAGKNGDGNKQRWEAMAGDGYAAYPEYSSAIADEIITEIDAILCAYYTTNCNGVMGVEETLITKNISYFPNPTNSILFIEGNEGPVTVSIYNVLGKEVISTKNTNKIDVKALPSGVYIIRISDGVSQTNKKFIKN</sequence>
<dbReference type="AlphaFoldDB" id="A0A2S7KXY4"/>
<dbReference type="InterPro" id="IPR042279">
    <property type="entry name" value="Pep_M60_3"/>
</dbReference>
<dbReference type="InterPro" id="IPR051244">
    <property type="entry name" value="TCAF"/>
</dbReference>
<evidence type="ECO:0000256" key="2">
    <source>
        <dbReference type="SAM" id="SignalP"/>
    </source>
</evidence>
<gene>
    <name evidence="4" type="ORF">BST83_10355</name>
</gene>
<dbReference type="Gene3D" id="3.40.390.80">
    <property type="entry name" value="Peptidase M60, enhancin-like domain 2"/>
    <property type="match status" value="1"/>
</dbReference>
<name>A0A2S7KXY4_9FLAO</name>
<organism evidence="4 5">
    <name type="scientific">Polaribacter filamentus</name>
    <dbReference type="NCBI Taxonomy" id="53483"/>
    <lineage>
        <taxon>Bacteria</taxon>
        <taxon>Pseudomonadati</taxon>
        <taxon>Bacteroidota</taxon>
        <taxon>Flavobacteriia</taxon>
        <taxon>Flavobacteriales</taxon>
        <taxon>Flavobacteriaceae</taxon>
    </lineage>
</organism>
<dbReference type="InterPro" id="IPR035423">
    <property type="entry name" value="M60-like_N"/>
</dbReference>
<evidence type="ECO:0000256" key="1">
    <source>
        <dbReference type="ARBA" id="ARBA00022729"/>
    </source>
</evidence>
<proteinExistence type="predicted"/>
<dbReference type="EMBL" id="MQUA01000013">
    <property type="protein sequence ID" value="PQB07515.1"/>
    <property type="molecule type" value="Genomic_DNA"/>
</dbReference>
<dbReference type="PANTHER" id="PTHR15730">
    <property type="entry name" value="EXPERIMENTAL AUTOIMMUNE PROSTATITIS ANTIGEN 2-RELATED"/>
    <property type="match status" value="1"/>
</dbReference>
<keyword evidence="1 2" id="KW-0732">Signal</keyword>
<dbReference type="OrthoDB" id="9776971at2"/>
<dbReference type="Proteomes" id="UP000239522">
    <property type="component" value="Unassembled WGS sequence"/>
</dbReference>
<dbReference type="Pfam" id="PF17291">
    <property type="entry name" value="M60-like_N"/>
    <property type="match status" value="1"/>
</dbReference>
<dbReference type="Gene3D" id="1.10.390.30">
    <property type="entry name" value="Peptidase M60, enhancin-like domain 3"/>
    <property type="match status" value="1"/>
</dbReference>
<evidence type="ECO:0000313" key="4">
    <source>
        <dbReference type="EMBL" id="PQB07515.1"/>
    </source>
</evidence>
<dbReference type="InterPro" id="IPR026444">
    <property type="entry name" value="Secre_tail"/>
</dbReference>